<gene>
    <name evidence="3" type="ORF">ACFSUD_09830</name>
</gene>
<sequence length="159" mass="17837">MRAVLHSDLIAAARALLLVPRDERPALCETMLREADWADRFTRRLGRMHPLWGNGTLLAAARRRDWADEPRVNQPDYCACLLLVLQALAARRGGETLQDRRIVPHEKQETSRFAFGFPMRHEVKSGQRRTDNGRTKQKYREDGPGLGPDPAGSAAGGRG</sequence>
<feature type="domain" description="DUF7742" evidence="2">
    <location>
        <begin position="2"/>
        <end position="88"/>
    </location>
</feature>
<organism evidence="3 4">
    <name type="scientific">Sulfitobacter aestuarii</name>
    <dbReference type="NCBI Taxonomy" id="2161676"/>
    <lineage>
        <taxon>Bacteria</taxon>
        <taxon>Pseudomonadati</taxon>
        <taxon>Pseudomonadota</taxon>
        <taxon>Alphaproteobacteria</taxon>
        <taxon>Rhodobacterales</taxon>
        <taxon>Roseobacteraceae</taxon>
        <taxon>Sulfitobacter</taxon>
    </lineage>
</organism>
<comment type="caution">
    <text evidence="3">The sequence shown here is derived from an EMBL/GenBank/DDBJ whole genome shotgun (WGS) entry which is preliminary data.</text>
</comment>
<dbReference type="EMBL" id="JBHUMP010000007">
    <property type="protein sequence ID" value="MFD2739868.1"/>
    <property type="molecule type" value="Genomic_DNA"/>
</dbReference>
<accession>A0ABW5U3D0</accession>
<dbReference type="InterPro" id="IPR056644">
    <property type="entry name" value="DUF7742"/>
</dbReference>
<feature type="region of interest" description="Disordered" evidence="1">
    <location>
        <begin position="119"/>
        <end position="159"/>
    </location>
</feature>
<evidence type="ECO:0000313" key="3">
    <source>
        <dbReference type="EMBL" id="MFD2739868.1"/>
    </source>
</evidence>
<protein>
    <recommendedName>
        <fullName evidence="2">DUF7742 domain-containing protein</fullName>
    </recommendedName>
</protein>
<evidence type="ECO:0000313" key="4">
    <source>
        <dbReference type="Proteomes" id="UP001597474"/>
    </source>
</evidence>
<dbReference type="Proteomes" id="UP001597474">
    <property type="component" value="Unassembled WGS sequence"/>
</dbReference>
<dbReference type="RefSeq" id="WP_386373894.1">
    <property type="nucleotide sequence ID" value="NZ_JBHUMP010000007.1"/>
</dbReference>
<feature type="compositionally biased region" description="Basic and acidic residues" evidence="1">
    <location>
        <begin position="119"/>
        <end position="143"/>
    </location>
</feature>
<name>A0ABW5U3D0_9RHOB</name>
<dbReference type="Pfam" id="PF24891">
    <property type="entry name" value="DUF7742"/>
    <property type="match status" value="1"/>
</dbReference>
<keyword evidence="4" id="KW-1185">Reference proteome</keyword>
<proteinExistence type="predicted"/>
<evidence type="ECO:0000259" key="2">
    <source>
        <dbReference type="Pfam" id="PF24891"/>
    </source>
</evidence>
<reference evidence="4" key="1">
    <citation type="journal article" date="2019" name="Int. J. Syst. Evol. Microbiol.">
        <title>The Global Catalogue of Microorganisms (GCM) 10K type strain sequencing project: providing services to taxonomists for standard genome sequencing and annotation.</title>
        <authorList>
            <consortium name="The Broad Institute Genomics Platform"/>
            <consortium name="The Broad Institute Genome Sequencing Center for Infectious Disease"/>
            <person name="Wu L."/>
            <person name="Ma J."/>
        </authorList>
    </citation>
    <scope>NUCLEOTIDE SEQUENCE [LARGE SCALE GENOMIC DNA]</scope>
    <source>
        <strain evidence="4">TISTR 2562</strain>
    </source>
</reference>
<evidence type="ECO:0000256" key="1">
    <source>
        <dbReference type="SAM" id="MobiDB-lite"/>
    </source>
</evidence>